<dbReference type="GO" id="GO:0009507">
    <property type="term" value="C:chloroplast"/>
    <property type="evidence" value="ECO:0007669"/>
    <property type="project" value="UniProtKB-SubCell"/>
</dbReference>
<proteinExistence type="predicted"/>
<organism evidence="7 8">
    <name type="scientific">Emiliania huxleyi (strain CCMP1516)</name>
    <dbReference type="NCBI Taxonomy" id="280463"/>
    <lineage>
        <taxon>Eukaryota</taxon>
        <taxon>Haptista</taxon>
        <taxon>Haptophyta</taxon>
        <taxon>Prymnesiophyceae</taxon>
        <taxon>Isochrysidales</taxon>
        <taxon>Noelaerhabdaceae</taxon>
        <taxon>Emiliania</taxon>
    </lineage>
</organism>
<dbReference type="PaxDb" id="2903-EOD06468"/>
<dbReference type="KEGG" id="ehx:EMIHUDRAFT_460117"/>
<feature type="chain" id="PRO_5044226527" description="Light harvesting protein" evidence="6">
    <location>
        <begin position="19"/>
        <end position="221"/>
    </location>
</feature>
<dbReference type="RefSeq" id="XP_005758897.1">
    <property type="nucleotide sequence ID" value="XM_005758840.1"/>
</dbReference>
<name>A0A0D3I5D3_EMIH1</name>
<reference evidence="8" key="1">
    <citation type="journal article" date="2013" name="Nature">
        <title>Pan genome of the phytoplankton Emiliania underpins its global distribution.</title>
        <authorList>
            <person name="Read B.A."/>
            <person name="Kegel J."/>
            <person name="Klute M.J."/>
            <person name="Kuo A."/>
            <person name="Lefebvre S.C."/>
            <person name="Maumus F."/>
            <person name="Mayer C."/>
            <person name="Miller J."/>
            <person name="Monier A."/>
            <person name="Salamov A."/>
            <person name="Young J."/>
            <person name="Aguilar M."/>
            <person name="Claverie J.M."/>
            <person name="Frickenhaus S."/>
            <person name="Gonzalez K."/>
            <person name="Herman E.K."/>
            <person name="Lin Y.C."/>
            <person name="Napier J."/>
            <person name="Ogata H."/>
            <person name="Sarno A.F."/>
            <person name="Shmutz J."/>
            <person name="Schroeder D."/>
            <person name="de Vargas C."/>
            <person name="Verret F."/>
            <person name="von Dassow P."/>
            <person name="Valentin K."/>
            <person name="Van de Peer Y."/>
            <person name="Wheeler G."/>
            <person name="Dacks J.B."/>
            <person name="Delwiche C.F."/>
            <person name="Dyhrman S.T."/>
            <person name="Glockner G."/>
            <person name="John U."/>
            <person name="Richards T."/>
            <person name="Worden A.Z."/>
            <person name="Zhang X."/>
            <person name="Grigoriev I.V."/>
            <person name="Allen A.E."/>
            <person name="Bidle K."/>
            <person name="Borodovsky M."/>
            <person name="Bowler C."/>
            <person name="Brownlee C."/>
            <person name="Cock J.M."/>
            <person name="Elias M."/>
            <person name="Gladyshev V.N."/>
            <person name="Groth M."/>
            <person name="Guda C."/>
            <person name="Hadaegh A."/>
            <person name="Iglesias-Rodriguez M.D."/>
            <person name="Jenkins J."/>
            <person name="Jones B.M."/>
            <person name="Lawson T."/>
            <person name="Leese F."/>
            <person name="Lindquist E."/>
            <person name="Lobanov A."/>
            <person name="Lomsadze A."/>
            <person name="Malik S.B."/>
            <person name="Marsh M.E."/>
            <person name="Mackinder L."/>
            <person name="Mock T."/>
            <person name="Mueller-Roeber B."/>
            <person name="Pagarete A."/>
            <person name="Parker M."/>
            <person name="Probert I."/>
            <person name="Quesneville H."/>
            <person name="Raines C."/>
            <person name="Rensing S.A."/>
            <person name="Riano-Pachon D.M."/>
            <person name="Richier S."/>
            <person name="Rokitta S."/>
            <person name="Shiraiwa Y."/>
            <person name="Soanes D.M."/>
            <person name="van der Giezen M."/>
            <person name="Wahlund T.M."/>
            <person name="Williams B."/>
            <person name="Wilson W."/>
            <person name="Wolfe G."/>
            <person name="Wurch L.L."/>
        </authorList>
    </citation>
    <scope>NUCLEOTIDE SEQUENCE</scope>
</reference>
<evidence type="ECO:0008006" key="9">
    <source>
        <dbReference type="Google" id="ProtNLM"/>
    </source>
</evidence>
<keyword evidence="6" id="KW-0732">Signal</keyword>
<feature type="binding site" evidence="5">
    <location>
        <position position="187"/>
    </location>
    <ligand>
        <name>chlorophyll a</name>
        <dbReference type="ChEBI" id="CHEBI:58416"/>
        <label>1</label>
    </ligand>
</feature>
<dbReference type="STRING" id="2903.R1BA06"/>
<dbReference type="InterPro" id="IPR001344">
    <property type="entry name" value="Chloro_AB-bd_pln"/>
</dbReference>
<feature type="signal peptide" evidence="6">
    <location>
        <begin position="1"/>
        <end position="18"/>
    </location>
</feature>
<keyword evidence="4" id="KW-0934">Plastid</keyword>
<feature type="binding site" description="axial binding residue" evidence="5">
    <location>
        <position position="85"/>
    </location>
    <ligand>
        <name>chlorophyll b</name>
        <dbReference type="ChEBI" id="CHEBI:61721"/>
        <label>1</label>
    </ligand>
    <ligandPart>
        <name>Mg</name>
        <dbReference type="ChEBI" id="CHEBI:25107"/>
    </ligandPart>
</feature>
<feature type="binding site" evidence="5">
    <location>
        <position position="83"/>
    </location>
    <ligand>
        <name>chlorophyll a</name>
        <dbReference type="ChEBI" id="CHEBI:58416"/>
        <label>1</label>
    </ligand>
</feature>
<evidence type="ECO:0000256" key="1">
    <source>
        <dbReference type="ARBA" id="ARBA00004229"/>
    </source>
</evidence>
<reference evidence="7" key="2">
    <citation type="submission" date="2024-10" db="UniProtKB">
        <authorList>
            <consortium name="EnsemblProtists"/>
        </authorList>
    </citation>
    <scope>IDENTIFICATION</scope>
</reference>
<feature type="binding site" evidence="5">
    <location>
        <position position="80"/>
    </location>
    <ligand>
        <name>chlorophyll a</name>
        <dbReference type="ChEBI" id="CHEBI:58416"/>
        <label>1</label>
    </ligand>
</feature>
<dbReference type="Proteomes" id="UP000013827">
    <property type="component" value="Unassembled WGS sequence"/>
</dbReference>
<evidence type="ECO:0000256" key="6">
    <source>
        <dbReference type="SAM" id="SignalP"/>
    </source>
</evidence>
<dbReference type="GO" id="GO:0016020">
    <property type="term" value="C:membrane"/>
    <property type="evidence" value="ECO:0007669"/>
    <property type="project" value="InterPro"/>
</dbReference>
<feature type="binding site" evidence="5">
    <location>
        <position position="192"/>
    </location>
    <ligand>
        <name>chlorophyll a</name>
        <dbReference type="ChEBI" id="CHEBI:58416"/>
        <label>1</label>
    </ligand>
</feature>
<dbReference type="PANTHER" id="PTHR21649">
    <property type="entry name" value="CHLOROPHYLL A/B BINDING PROTEIN"/>
    <property type="match status" value="1"/>
</dbReference>
<comment type="subcellular location">
    <subcellularLocation>
        <location evidence="1">Plastid</location>
        <location evidence="1">Chloroplast</location>
    </subcellularLocation>
</comment>
<keyword evidence="5" id="KW-0148">Chlorophyll</keyword>
<dbReference type="SUPFAM" id="SSF103511">
    <property type="entry name" value="Chlorophyll a-b binding protein"/>
    <property type="match status" value="1"/>
</dbReference>
<evidence type="ECO:0000313" key="8">
    <source>
        <dbReference type="Proteomes" id="UP000013827"/>
    </source>
</evidence>
<dbReference type="InterPro" id="IPR022796">
    <property type="entry name" value="Chloroa_b-bind"/>
</dbReference>
<dbReference type="GeneID" id="17252616"/>
<accession>A0A0D3I5D3</accession>
<dbReference type="AlphaFoldDB" id="A0A0D3I5D3"/>
<dbReference type="EnsemblProtists" id="EOD06468">
    <property type="protein sequence ID" value="EOD06468"/>
    <property type="gene ID" value="EMIHUDRAFT_460117"/>
</dbReference>
<keyword evidence="3" id="KW-0602">Photosynthesis</keyword>
<dbReference type="Pfam" id="PF00504">
    <property type="entry name" value="Chloroa_b-bind"/>
    <property type="match status" value="1"/>
</dbReference>
<evidence type="ECO:0000256" key="4">
    <source>
        <dbReference type="ARBA" id="ARBA00022640"/>
    </source>
</evidence>
<dbReference type="GO" id="GO:0016168">
    <property type="term" value="F:chlorophyll binding"/>
    <property type="evidence" value="ECO:0007669"/>
    <property type="project" value="UniProtKB-KW"/>
</dbReference>
<dbReference type="GO" id="GO:0009765">
    <property type="term" value="P:photosynthesis, light harvesting"/>
    <property type="evidence" value="ECO:0007669"/>
    <property type="project" value="InterPro"/>
</dbReference>
<keyword evidence="5" id="KW-0157">Chromophore</keyword>
<evidence type="ECO:0000313" key="7">
    <source>
        <dbReference type="EnsemblProtists" id="EOD06468"/>
    </source>
</evidence>
<sequence length="221" mass="23871">MSLALLSSPLSLAGPALVATPKVSPRMAVAMRKKSAKKDPLADEFAFGLPGGDNILGNFDPAGFLEGKSKGEVYRLREAELAHGRVGMLAATGFLVQERFHPLFSGDGGPAIDQIPQLPFWLWIVMTIGIGNAELYRIRVGWAKVDPKTGKAPSALRPDYYPGYLNFDPLNLAPGNEKDLRLMQERELSHGRLGMIAAAGFLAQEAVTGQTWGAYWGDASF</sequence>
<keyword evidence="8" id="KW-1185">Reference proteome</keyword>
<feature type="binding site" evidence="5">
    <location>
        <position position="204"/>
    </location>
    <ligand>
        <name>chlorophyll a</name>
        <dbReference type="ChEBI" id="CHEBI:58416"/>
        <label>1</label>
    </ligand>
</feature>
<evidence type="ECO:0000256" key="3">
    <source>
        <dbReference type="ARBA" id="ARBA00022531"/>
    </source>
</evidence>
<evidence type="ECO:0000256" key="5">
    <source>
        <dbReference type="PIRSR" id="PIRSR601344-1"/>
    </source>
</evidence>
<dbReference type="Gene3D" id="1.10.3460.10">
    <property type="entry name" value="Chlorophyll a/b binding protein domain"/>
    <property type="match status" value="1"/>
</dbReference>
<dbReference type="HOGENOM" id="CLU_057943_3_1_1"/>
<protein>
    <recommendedName>
        <fullName evidence="9">Light harvesting protein</fullName>
    </recommendedName>
</protein>
<evidence type="ECO:0000256" key="2">
    <source>
        <dbReference type="ARBA" id="ARBA00022528"/>
    </source>
</evidence>
<keyword evidence="2" id="KW-0150">Chloroplast</keyword>
<dbReference type="OMA" id="RECELTH"/>